<dbReference type="Proteomes" id="UP000232101">
    <property type="component" value="Unassembled WGS sequence"/>
</dbReference>
<name>A0A2M9Q6P7_9BACI</name>
<gene>
    <name evidence="1" type="ORF">CWD94_11155</name>
</gene>
<evidence type="ECO:0000313" key="1">
    <source>
        <dbReference type="EMBL" id="PJO43652.1"/>
    </source>
</evidence>
<protein>
    <submittedName>
        <fullName evidence="1">Uncharacterized protein</fullName>
    </submittedName>
</protein>
<dbReference type="STRING" id="582475.ACZ11_19560"/>
<organism evidence="1 2">
    <name type="scientific">Lysinibacillus xylanilyticus</name>
    <dbReference type="NCBI Taxonomy" id="582475"/>
    <lineage>
        <taxon>Bacteria</taxon>
        <taxon>Bacillati</taxon>
        <taxon>Bacillota</taxon>
        <taxon>Bacilli</taxon>
        <taxon>Bacillales</taxon>
        <taxon>Bacillaceae</taxon>
        <taxon>Lysinibacillus</taxon>
    </lineage>
</organism>
<accession>A0A2M9Q6P7</accession>
<reference evidence="1 2" key="1">
    <citation type="submission" date="2017-11" db="EMBL/GenBank/DDBJ databases">
        <title>Bacterial isolate from king chilli rhizosphere.</title>
        <authorList>
            <person name="Takhelmayum P."/>
            <person name="Sarangthem I."/>
        </authorList>
    </citation>
    <scope>NUCLEOTIDE SEQUENCE [LARGE SCALE GENOMIC DNA]</scope>
    <source>
        <strain evidence="2">t26</strain>
    </source>
</reference>
<comment type="caution">
    <text evidence="1">The sequence shown here is derived from an EMBL/GenBank/DDBJ whole genome shotgun (WGS) entry which is preliminary data.</text>
</comment>
<sequence>MEYKVSVAGIELIVDKEGNIFTYDVNTNTNYNTEAEKAVGKYGMLAVANYLGATLRQYEKTLHFV</sequence>
<dbReference type="EMBL" id="PHQY01000590">
    <property type="protein sequence ID" value="PJO43652.1"/>
    <property type="molecule type" value="Genomic_DNA"/>
</dbReference>
<proteinExistence type="predicted"/>
<dbReference type="RefSeq" id="WP_100543139.1">
    <property type="nucleotide sequence ID" value="NZ_PHQY01000590.1"/>
</dbReference>
<evidence type="ECO:0000313" key="2">
    <source>
        <dbReference type="Proteomes" id="UP000232101"/>
    </source>
</evidence>
<dbReference type="AlphaFoldDB" id="A0A2M9Q6P7"/>